<dbReference type="GO" id="GO:0005829">
    <property type="term" value="C:cytosol"/>
    <property type="evidence" value="ECO:0007669"/>
    <property type="project" value="UniProtKB-ARBA"/>
</dbReference>
<sequence length="822" mass="94743">MVSHLPPFFAIVRILDNTKYLLEFQERDRLNNKRNQLVNKPTKNLDYFARYFENDAEYEMQKEQYGRAVPSRAFILKLLQNHPNLDFEAMANIFKLRKNWELDALENRLNAMIRQGALYLDKQDRLQVINPDQRYTGRVASHAEGYGFLEIEGAPNLYIPPNEMKSLLQGDIAEAAIDGIDNRGRAIARITRVIEHQLTELIGRFYRDEGHNIVIAENRKIPVEFKIDDADTLKAKHLDLVRIQITEYPSDKGETKAKVLETFGEEMTVDLEIMQAILEHNIPHQFSKETESELTSIPDEVSEQEHKGRKDYRDLPLVTIDGITARDFDDAVYCEPIAEGYKLYVAIADVAHYVKRDSAIDQDAYLRSTSVYFPNYVVPMLHHKLSNGICSLNPEVDRLTMVAELKINHQGELIEYTFFEGVMRSHARLTYELVQQIIDGDSALRESYASLVPHLDNLYSLYKILRKARNERGTIDFDTVETLVLYDEDGEIDKIVPDARFDSHKIIEECMITANIAAARFIESSPLSALYRVHPKPDSQKLAALRDFLREFKLGLAGADEPTPMDYADTLEAAKELPAFNMIQTVMLRSLSQAVYQPENDGHFGLALTHYAHFTSPIRRYPDLIIHRAIKLLLQKGNFEHFYTESQMVHMGEHTSMAERRADDATRDVMDWLKAKYLQRFIGDEFDGRITSITSFGMFIELDQIFIEGLVHISQLQGDYYLYDDTKHRLIGENTGQQYRLSDVVRVKVLESNPETKHIDFELISPLPNEGNATKGQKVPKKPRRSDEGKTGKKSKRHRPKNQKIDRSSEGSKKKKRRKPKK</sequence>
<dbReference type="GO" id="GO:0008859">
    <property type="term" value="F:exoribonuclease II activity"/>
    <property type="evidence" value="ECO:0007669"/>
    <property type="project" value="UniProtKB-UniRule"/>
</dbReference>
<evidence type="ECO:0000256" key="4">
    <source>
        <dbReference type="ARBA" id="ARBA00022722"/>
    </source>
</evidence>
<dbReference type="AlphaFoldDB" id="A0A2U2AE77"/>
<comment type="subcellular location">
    <subcellularLocation>
        <location evidence="2 8">Cytoplasm</location>
    </subcellularLocation>
</comment>
<evidence type="ECO:0000259" key="10">
    <source>
        <dbReference type="PROSITE" id="PS50126"/>
    </source>
</evidence>
<feature type="region of interest" description="Disordered" evidence="9">
    <location>
        <begin position="288"/>
        <end position="308"/>
    </location>
</feature>
<dbReference type="Proteomes" id="UP000245020">
    <property type="component" value="Unassembled WGS sequence"/>
</dbReference>
<dbReference type="Pfam" id="PF17876">
    <property type="entry name" value="CSD2"/>
    <property type="match status" value="1"/>
</dbReference>
<dbReference type="InterPro" id="IPR003029">
    <property type="entry name" value="S1_domain"/>
</dbReference>
<gene>
    <name evidence="8 11" type="primary">rnr</name>
    <name evidence="11" type="ORF">DC083_07650</name>
</gene>
<dbReference type="EMBL" id="QEWQ01000004">
    <property type="protein sequence ID" value="PWD80966.1"/>
    <property type="molecule type" value="Genomic_DNA"/>
</dbReference>
<evidence type="ECO:0000256" key="2">
    <source>
        <dbReference type="ARBA" id="ARBA00004496"/>
    </source>
</evidence>
<dbReference type="SMART" id="SM00357">
    <property type="entry name" value="CSP"/>
    <property type="match status" value="1"/>
</dbReference>
<dbReference type="SMART" id="SM00316">
    <property type="entry name" value="S1"/>
    <property type="match status" value="2"/>
</dbReference>
<dbReference type="SUPFAM" id="SSF50249">
    <property type="entry name" value="Nucleic acid-binding proteins"/>
    <property type="match status" value="4"/>
</dbReference>
<dbReference type="Pfam" id="PF08206">
    <property type="entry name" value="OB_RNB"/>
    <property type="match status" value="1"/>
</dbReference>
<feature type="region of interest" description="Disordered" evidence="9">
    <location>
        <begin position="764"/>
        <end position="822"/>
    </location>
</feature>
<feature type="compositionally biased region" description="Basic and acidic residues" evidence="9">
    <location>
        <begin position="803"/>
        <end position="812"/>
    </location>
</feature>
<dbReference type="InterPro" id="IPR022966">
    <property type="entry name" value="RNase_II/R_CS"/>
</dbReference>
<protein>
    <recommendedName>
        <fullName evidence="8">Ribonuclease R</fullName>
        <shortName evidence="8">RNase R</shortName>
        <ecNumber evidence="8">3.1.13.1</ecNumber>
    </recommendedName>
</protein>
<evidence type="ECO:0000313" key="11">
    <source>
        <dbReference type="EMBL" id="PWD80966.1"/>
    </source>
</evidence>
<comment type="function">
    <text evidence="8">3'-5' exoribonuclease that releases 5'-nucleoside monophosphates and is involved in maturation of structured RNAs.</text>
</comment>
<dbReference type="InterPro" id="IPR011129">
    <property type="entry name" value="CSD"/>
</dbReference>
<evidence type="ECO:0000256" key="9">
    <source>
        <dbReference type="SAM" id="MobiDB-lite"/>
    </source>
</evidence>
<dbReference type="Gene3D" id="2.40.50.140">
    <property type="entry name" value="Nucleic acid-binding proteins"/>
    <property type="match status" value="2"/>
</dbReference>
<dbReference type="HAMAP" id="MF_01895">
    <property type="entry name" value="RNase_R"/>
    <property type="match status" value="1"/>
</dbReference>
<dbReference type="CDD" id="cd04471">
    <property type="entry name" value="S1_RNase_R"/>
    <property type="match status" value="1"/>
</dbReference>
<keyword evidence="7 8" id="KW-0694">RNA-binding</keyword>
<dbReference type="InterPro" id="IPR013223">
    <property type="entry name" value="RNase_B_OB_dom"/>
</dbReference>
<comment type="caution">
    <text evidence="11">The sequence shown here is derived from an EMBL/GenBank/DDBJ whole genome shotgun (WGS) entry which is preliminary data.</text>
</comment>
<evidence type="ECO:0000256" key="6">
    <source>
        <dbReference type="ARBA" id="ARBA00022839"/>
    </source>
</evidence>
<dbReference type="NCBIfam" id="TIGR02063">
    <property type="entry name" value="RNase_R"/>
    <property type="match status" value="1"/>
</dbReference>
<feature type="domain" description="S1 motif" evidence="10">
    <location>
        <begin position="683"/>
        <end position="764"/>
    </location>
</feature>
<dbReference type="PROSITE" id="PS01175">
    <property type="entry name" value="RIBONUCLEASE_II"/>
    <property type="match status" value="1"/>
</dbReference>
<dbReference type="InterPro" id="IPR040476">
    <property type="entry name" value="CSD2"/>
</dbReference>
<dbReference type="GO" id="GO:0003723">
    <property type="term" value="F:RNA binding"/>
    <property type="evidence" value="ECO:0007669"/>
    <property type="project" value="UniProtKB-UniRule"/>
</dbReference>
<evidence type="ECO:0000256" key="1">
    <source>
        <dbReference type="ARBA" id="ARBA00001849"/>
    </source>
</evidence>
<keyword evidence="12" id="KW-1185">Reference proteome</keyword>
<dbReference type="EC" id="3.1.13.1" evidence="8"/>
<comment type="catalytic activity">
    <reaction evidence="1 8">
        <text>Exonucleolytic cleavage in the 3'- to 5'-direction to yield nucleoside 5'-phosphates.</text>
        <dbReference type="EC" id="3.1.13.1"/>
    </reaction>
</comment>
<evidence type="ECO:0000256" key="8">
    <source>
        <dbReference type="HAMAP-Rule" id="MF_01895"/>
    </source>
</evidence>
<keyword evidence="6 8" id="KW-0269">Exonuclease</keyword>
<dbReference type="Pfam" id="PF00575">
    <property type="entry name" value="S1"/>
    <property type="match status" value="1"/>
</dbReference>
<dbReference type="InterPro" id="IPR004476">
    <property type="entry name" value="RNase_II/RNase_R"/>
</dbReference>
<evidence type="ECO:0000256" key="3">
    <source>
        <dbReference type="ARBA" id="ARBA00022490"/>
    </source>
</evidence>
<proteinExistence type="inferred from homology"/>
<name>A0A2U2AE77_9GAMM</name>
<dbReference type="Pfam" id="PF00773">
    <property type="entry name" value="RNB"/>
    <property type="match status" value="1"/>
</dbReference>
<evidence type="ECO:0000313" key="12">
    <source>
        <dbReference type="Proteomes" id="UP000245020"/>
    </source>
</evidence>
<dbReference type="InterPro" id="IPR001900">
    <property type="entry name" value="RNase_II/R"/>
</dbReference>
<dbReference type="PANTHER" id="PTHR23355:SF9">
    <property type="entry name" value="DIS3-LIKE EXONUCLEASE 2"/>
    <property type="match status" value="1"/>
</dbReference>
<feature type="compositionally biased region" description="Basic residues" evidence="9">
    <location>
        <begin position="792"/>
        <end position="802"/>
    </location>
</feature>
<dbReference type="GO" id="GO:0006402">
    <property type="term" value="P:mRNA catabolic process"/>
    <property type="evidence" value="ECO:0007669"/>
    <property type="project" value="TreeGrafter"/>
</dbReference>
<reference evidence="12" key="1">
    <citation type="submission" date="2018-05" db="EMBL/GenBank/DDBJ databases">
        <title>Ignatzschineria dubaiensis sp. nov., isolated from necrotic foot tissues of dromedaries (Camelus dromedarius) and associated maggots in Dubai, United Arab Emirates.</title>
        <authorList>
            <person name="Tsang C.C."/>
            <person name="Tang J.Y.M."/>
            <person name="Fong J.Y.H."/>
            <person name="Kinne J."/>
            <person name="Lee H.H."/>
            <person name="Joseph M."/>
            <person name="Jose S."/>
            <person name="Schuster R.K."/>
            <person name="Tang Y."/>
            <person name="Sivakumar S."/>
            <person name="Chen J.H.K."/>
            <person name="Teng J.L.L."/>
            <person name="Lau S.K.P."/>
            <person name="Wernery U."/>
            <person name="Woo P.C.Y."/>
        </authorList>
    </citation>
    <scope>NUCLEOTIDE SEQUENCE [LARGE SCALE GENOMIC DNA]</scope>
    <source>
        <strain evidence="12">KCTC 22644</strain>
    </source>
</reference>
<dbReference type="NCBIfam" id="TIGR00358">
    <property type="entry name" value="3_prime_RNase"/>
    <property type="match status" value="1"/>
</dbReference>
<dbReference type="InterPro" id="IPR012340">
    <property type="entry name" value="NA-bd_OB-fold"/>
</dbReference>
<dbReference type="PROSITE" id="PS50126">
    <property type="entry name" value="S1"/>
    <property type="match status" value="1"/>
</dbReference>
<organism evidence="11 12">
    <name type="scientific">Ignatzschineria ureiclastica</name>
    <dbReference type="NCBI Taxonomy" id="472582"/>
    <lineage>
        <taxon>Bacteria</taxon>
        <taxon>Pseudomonadati</taxon>
        <taxon>Pseudomonadota</taxon>
        <taxon>Gammaproteobacteria</taxon>
        <taxon>Cardiobacteriales</taxon>
        <taxon>Ignatzschineriaceae</taxon>
        <taxon>Ignatzschineria</taxon>
    </lineage>
</organism>
<keyword evidence="4 8" id="KW-0540">Nuclease</keyword>
<evidence type="ECO:0000256" key="7">
    <source>
        <dbReference type="ARBA" id="ARBA00022884"/>
    </source>
</evidence>
<evidence type="ECO:0000256" key="5">
    <source>
        <dbReference type="ARBA" id="ARBA00022801"/>
    </source>
</evidence>
<dbReference type="SMART" id="SM00955">
    <property type="entry name" value="RNB"/>
    <property type="match status" value="1"/>
</dbReference>
<accession>A0A2U2AE77</accession>
<dbReference type="InterPro" id="IPR011805">
    <property type="entry name" value="RNase_R"/>
</dbReference>
<feature type="compositionally biased region" description="Basic residues" evidence="9">
    <location>
        <begin position="813"/>
        <end position="822"/>
    </location>
</feature>
<keyword evidence="3 8" id="KW-0963">Cytoplasm</keyword>
<comment type="similarity">
    <text evidence="8">Belongs to the RNR ribonuclease family. RNase R subfamily.</text>
</comment>
<keyword evidence="5 8" id="KW-0378">Hydrolase</keyword>
<dbReference type="InterPro" id="IPR050180">
    <property type="entry name" value="RNR_Ribonuclease"/>
</dbReference>
<dbReference type="PANTHER" id="PTHR23355">
    <property type="entry name" value="RIBONUCLEASE"/>
    <property type="match status" value="1"/>
</dbReference>